<feature type="domain" description="Mu-like prophage FluMu N-terminal" evidence="2">
    <location>
        <begin position="7"/>
        <end position="50"/>
    </location>
</feature>
<dbReference type="InterPro" id="IPR041227">
    <property type="entry name" value="FluMu_N"/>
</dbReference>
<feature type="region of interest" description="Disordered" evidence="1">
    <location>
        <begin position="47"/>
        <end position="108"/>
    </location>
</feature>
<sequence length="108" mass="11953">MSKGIAITSKANGFRRAGIQHPAQRVVYPADRFTDLQLKLLKDEPMLIVEEDVPLPEDDEDEDDGKGKGQRSGNRRKKEQGQGQDENPAQGSGPAQDTTQQEPNQQPE</sequence>
<dbReference type="Proteomes" id="UP000198915">
    <property type="component" value="Unassembled WGS sequence"/>
</dbReference>
<evidence type="ECO:0000259" key="2">
    <source>
        <dbReference type="Pfam" id="PF17891"/>
    </source>
</evidence>
<dbReference type="Pfam" id="PF17891">
    <property type="entry name" value="FluMu_N"/>
    <property type="match status" value="1"/>
</dbReference>
<feature type="compositionally biased region" description="Acidic residues" evidence="1">
    <location>
        <begin position="49"/>
        <end position="64"/>
    </location>
</feature>
<feature type="compositionally biased region" description="Polar residues" evidence="1">
    <location>
        <begin position="81"/>
        <end position="108"/>
    </location>
</feature>
<reference evidence="4" key="1">
    <citation type="submission" date="2016-10" db="EMBL/GenBank/DDBJ databases">
        <authorList>
            <person name="Varghese N."/>
            <person name="Submissions S."/>
        </authorList>
    </citation>
    <scope>NUCLEOTIDE SEQUENCE [LARGE SCALE GENOMIC DNA]</scope>
    <source>
        <strain evidence="4">OK042</strain>
    </source>
</reference>
<dbReference type="SUPFAM" id="SSF160059">
    <property type="entry name" value="PriA/YqbF domain"/>
    <property type="match status" value="1"/>
</dbReference>
<dbReference type="AlphaFoldDB" id="A0A1I3LZV0"/>
<dbReference type="Gene3D" id="3.40.5.80">
    <property type="match status" value="1"/>
</dbReference>
<proteinExistence type="predicted"/>
<evidence type="ECO:0000256" key="1">
    <source>
        <dbReference type="SAM" id="MobiDB-lite"/>
    </source>
</evidence>
<gene>
    <name evidence="3" type="ORF">SAMN05518846_101477</name>
</gene>
<accession>A0A1I3LZV0</accession>
<keyword evidence="4" id="KW-1185">Reference proteome</keyword>
<evidence type="ECO:0000313" key="3">
    <source>
        <dbReference type="EMBL" id="SFI90233.1"/>
    </source>
</evidence>
<evidence type="ECO:0000313" key="4">
    <source>
        <dbReference type="Proteomes" id="UP000198915"/>
    </source>
</evidence>
<dbReference type="STRING" id="1884381.SAMN05518846_101477"/>
<dbReference type="RefSeq" id="WP_092266345.1">
    <property type="nucleotide sequence ID" value="NZ_FORT01000001.1"/>
</dbReference>
<organism evidence="3 4">
    <name type="scientific">Brevibacillus centrosporus</name>
    <dbReference type="NCBI Taxonomy" id="54910"/>
    <lineage>
        <taxon>Bacteria</taxon>
        <taxon>Bacillati</taxon>
        <taxon>Bacillota</taxon>
        <taxon>Bacilli</taxon>
        <taxon>Bacillales</taxon>
        <taxon>Paenibacillaceae</taxon>
        <taxon>Brevibacillus</taxon>
    </lineage>
</organism>
<name>A0A1I3LZV0_9BACL</name>
<protein>
    <recommendedName>
        <fullName evidence="2">Mu-like prophage FluMu N-terminal domain-containing protein</fullName>
    </recommendedName>
</protein>
<dbReference type="EMBL" id="FORT01000001">
    <property type="protein sequence ID" value="SFI90233.1"/>
    <property type="molecule type" value="Genomic_DNA"/>
</dbReference>
<feature type="region of interest" description="Disordered" evidence="1">
    <location>
        <begin position="1"/>
        <end position="20"/>
    </location>
</feature>